<sequence>MSKKRFLSDAEKIEVQKIQRSGDGALRCYISGKIIDLENNAIEYDHLQAFVNGGETDTSNIRIFLKEFNREKGKMPLETYKEYFNLKRLYEEKDNKVKLQDILAFKNINRESFHINLNDEQINIIGNNNQNYSYKLFYDPKLEIQYFYAQLPISWLKNDDEQGLQPRVIDFKRLNQLHKHFQSFPQLAPSIARLVNNDIKLFDGQHKLAAQILNNNMFIDIKVYISPKDEIKAKNIYEKLLKTNLEAHSKLAQVSFYTNTLFQKWNEMYSIKWEEYVEMNPNEKHSEYNFFNFLLKKHEKAEVKNMFEASIIKNVHDQSALKKYTAESNKDATFPLSQDLLKKTIFKNALYLNPADSIIDSSDDFRDSEKNNYHLLATILAEESKIDKWSPNKHATDPEAIKARRIWNKASVLTWSPFLSAMLNAIFKLFDKESQDKKLYRHTMTENEQKELRLFLKRLFNHPFWLQNDPAIDKAFAAASSLKSLFDQQNLKIQYILSGK</sequence>
<dbReference type="Proteomes" id="UP001159915">
    <property type="component" value="Unassembled WGS sequence"/>
</dbReference>
<dbReference type="AlphaFoldDB" id="A0AA42MTL8"/>
<comment type="caution">
    <text evidence="1">The sequence shown here is derived from an EMBL/GenBank/DDBJ whole genome shotgun (WGS) entry which is preliminary data.</text>
</comment>
<organism evidence="1 2">
    <name type="scientific">Acinetobacter johnsonii</name>
    <dbReference type="NCBI Taxonomy" id="40214"/>
    <lineage>
        <taxon>Bacteria</taxon>
        <taxon>Pseudomonadati</taxon>
        <taxon>Pseudomonadota</taxon>
        <taxon>Gammaproteobacteria</taxon>
        <taxon>Moraxellales</taxon>
        <taxon>Moraxellaceae</taxon>
        <taxon>Acinetobacter</taxon>
    </lineage>
</organism>
<evidence type="ECO:0000313" key="2">
    <source>
        <dbReference type="Proteomes" id="UP001159915"/>
    </source>
</evidence>
<dbReference type="EMBL" id="JAOCBE010000001">
    <property type="protein sequence ID" value="MDH0968786.1"/>
    <property type="molecule type" value="Genomic_DNA"/>
</dbReference>
<proteinExistence type="predicted"/>
<dbReference type="RefSeq" id="WP_279669860.1">
    <property type="nucleotide sequence ID" value="NZ_JAOCBE010000001.1"/>
</dbReference>
<gene>
    <name evidence="1" type="ORF">N5C10_05770</name>
</gene>
<evidence type="ECO:0000313" key="1">
    <source>
        <dbReference type="EMBL" id="MDH0968786.1"/>
    </source>
</evidence>
<dbReference type="Gene3D" id="1.10.30.50">
    <property type="match status" value="1"/>
</dbReference>
<protein>
    <submittedName>
        <fullName evidence="1">Chromosome partitioning protein ParB</fullName>
    </submittedName>
</protein>
<reference evidence="1" key="1">
    <citation type="submission" date="2022-09" db="EMBL/GenBank/DDBJ databases">
        <title>Intensive care unit water sources are persistently colonized with multi-drug resistant bacteria and are the site of extensive horizontal gene transfer of antibiotic resistance genes.</title>
        <authorList>
            <person name="Diorio-Toth L."/>
        </authorList>
    </citation>
    <scope>NUCLEOTIDE SEQUENCE</scope>
    <source>
        <strain evidence="1">GD03920</strain>
    </source>
</reference>
<accession>A0AA42MTL8</accession>
<name>A0AA42MTL8_ACIJO</name>